<feature type="compositionally biased region" description="Acidic residues" evidence="4">
    <location>
        <begin position="115"/>
        <end position="129"/>
    </location>
</feature>
<dbReference type="Pfam" id="PF13516">
    <property type="entry name" value="LRR_6"/>
    <property type="match status" value="3"/>
</dbReference>
<keyword evidence="6" id="KW-1185">Reference proteome</keyword>
<dbReference type="InterPro" id="IPR052410">
    <property type="entry name" value="DRC5"/>
</dbReference>
<organism evidence="5 6">
    <name type="scientific">Latimeria chalumnae</name>
    <name type="common">Coelacanth</name>
    <dbReference type="NCBI Taxonomy" id="7897"/>
    <lineage>
        <taxon>Eukaryota</taxon>
        <taxon>Metazoa</taxon>
        <taxon>Chordata</taxon>
        <taxon>Craniata</taxon>
        <taxon>Vertebrata</taxon>
        <taxon>Euteleostomi</taxon>
        <taxon>Coelacanthiformes</taxon>
        <taxon>Coelacanthidae</taxon>
        <taxon>Latimeria</taxon>
    </lineage>
</organism>
<keyword evidence="3" id="KW-0206">Cytoskeleton</keyword>
<dbReference type="STRING" id="7897.ENSLACP00000004873"/>
<evidence type="ECO:0000256" key="2">
    <source>
        <dbReference type="ARBA" id="ARBA00022490"/>
    </source>
</evidence>
<reference evidence="6" key="1">
    <citation type="submission" date="2011-08" db="EMBL/GenBank/DDBJ databases">
        <title>The draft genome of Latimeria chalumnae.</title>
        <authorList>
            <person name="Di Palma F."/>
            <person name="Alfoldi J."/>
            <person name="Johnson J."/>
            <person name="Berlin A."/>
            <person name="Gnerre S."/>
            <person name="Jaffe D."/>
            <person name="MacCallum I."/>
            <person name="Young S."/>
            <person name="Walker B.J."/>
            <person name="Lander E."/>
            <person name="Lindblad-Toh K."/>
        </authorList>
    </citation>
    <scope>NUCLEOTIDE SEQUENCE [LARGE SCALE GENOMIC DNA]</scope>
    <source>
        <strain evidence="6">Wild caught</strain>
    </source>
</reference>
<protein>
    <submittedName>
        <fullName evidence="5">T-complex-associated-testis-expressed 1</fullName>
    </submittedName>
</protein>
<dbReference type="EMBL" id="AFYH01166908">
    <property type="status" value="NOT_ANNOTATED_CDS"/>
    <property type="molecule type" value="Genomic_DNA"/>
</dbReference>
<dbReference type="AlphaFoldDB" id="H3A5F2"/>
<accession>H3A5F2</accession>
<reference evidence="5" key="3">
    <citation type="submission" date="2025-09" db="UniProtKB">
        <authorList>
            <consortium name="Ensembl"/>
        </authorList>
    </citation>
    <scope>IDENTIFICATION</scope>
</reference>
<keyword evidence="2" id="KW-0963">Cytoplasm</keyword>
<dbReference type="Ensembl" id="ENSLACT00000004915.1">
    <property type="protein sequence ID" value="ENSLACP00000004873.1"/>
    <property type="gene ID" value="ENSLACG00000004331.1"/>
</dbReference>
<dbReference type="eggNOG" id="KOG0619">
    <property type="taxonomic scope" value="Eukaryota"/>
</dbReference>
<dbReference type="PANTHER" id="PTHR24107:SF20">
    <property type="entry name" value="DYNEIN REGULATORY COMPLEX SUBUNIT 5"/>
    <property type="match status" value="1"/>
</dbReference>
<dbReference type="eggNOG" id="KOG4308">
    <property type="taxonomic scope" value="Eukaryota"/>
</dbReference>
<proteinExistence type="predicted"/>
<dbReference type="HOGENOM" id="CLU_029623_1_0_1"/>
<evidence type="ECO:0000313" key="5">
    <source>
        <dbReference type="Ensembl" id="ENSLACP00000004873.1"/>
    </source>
</evidence>
<dbReference type="GeneTree" id="ENSGT00940000159341"/>
<sequence>DNPVLDKLLPKHKIKVLEKLSTKLPLKVTANLISDEGYWERCCRERWSICDTSEHGGSWKSLFFERHLENIIERFIPEATDPMQVANVIPFCQGYVKRLRINQLLPPVKEPSITNEEEGSDTGSDDGIDEPTLDHFDFGFITTRLSLLEELHVIYGVKGCGMNFEWNLFQFTKRDCVSLANAVKACKTLKVFRLQRSKVDDEKVRIIISSLLDHPSLVELDLSHNLIGDRGARAVGKLINRSKLEKVNLWDNKIRAPGAQAIAHALSRNDRLTSLNLRLNRIGDEGGEAVGNALLINSTLVDLHLGSNELTEPTALTLSQVLGLNRTIKRINLCCNRIGP</sequence>
<evidence type="ECO:0000256" key="3">
    <source>
        <dbReference type="ARBA" id="ARBA00023212"/>
    </source>
</evidence>
<dbReference type="InParanoid" id="H3A5F2"/>
<feature type="region of interest" description="Disordered" evidence="4">
    <location>
        <begin position="110"/>
        <end position="129"/>
    </location>
</feature>
<dbReference type="PANTHER" id="PTHR24107">
    <property type="entry name" value="YNEIN REGULATORY COMPLEX SUBUNIT 5"/>
    <property type="match status" value="1"/>
</dbReference>
<evidence type="ECO:0000256" key="4">
    <source>
        <dbReference type="SAM" id="MobiDB-lite"/>
    </source>
</evidence>
<reference evidence="5" key="2">
    <citation type="submission" date="2025-08" db="UniProtKB">
        <authorList>
            <consortium name="Ensembl"/>
        </authorList>
    </citation>
    <scope>IDENTIFICATION</scope>
</reference>
<comment type="subcellular location">
    <subcellularLocation>
        <location evidence="1">Cytoplasm</location>
        <location evidence="1">Cytoskeleton</location>
    </subcellularLocation>
</comment>
<gene>
    <name evidence="5" type="primary">TCTE1</name>
</gene>
<name>H3A5F2_LATCH</name>
<dbReference type="OMA" id="PVCHVAR"/>
<dbReference type="SUPFAM" id="SSF52047">
    <property type="entry name" value="RNI-like"/>
    <property type="match status" value="1"/>
</dbReference>
<evidence type="ECO:0000313" key="6">
    <source>
        <dbReference type="Proteomes" id="UP000008672"/>
    </source>
</evidence>
<dbReference type="SMART" id="SM00368">
    <property type="entry name" value="LRR_RI"/>
    <property type="match status" value="4"/>
</dbReference>
<dbReference type="Proteomes" id="UP000008672">
    <property type="component" value="Unassembled WGS sequence"/>
</dbReference>
<dbReference type="GO" id="GO:0005856">
    <property type="term" value="C:cytoskeleton"/>
    <property type="evidence" value="ECO:0007669"/>
    <property type="project" value="UniProtKB-SubCell"/>
</dbReference>
<dbReference type="InterPro" id="IPR032675">
    <property type="entry name" value="LRR_dom_sf"/>
</dbReference>
<evidence type="ECO:0000256" key="1">
    <source>
        <dbReference type="ARBA" id="ARBA00004245"/>
    </source>
</evidence>
<dbReference type="InterPro" id="IPR001611">
    <property type="entry name" value="Leu-rich_rpt"/>
</dbReference>
<dbReference type="Gene3D" id="3.80.10.10">
    <property type="entry name" value="Ribonuclease Inhibitor"/>
    <property type="match status" value="1"/>
</dbReference>